<dbReference type="PANTHER" id="PTHR46696">
    <property type="entry name" value="P450, PUTATIVE (EUROFUNG)-RELATED"/>
    <property type="match status" value="1"/>
</dbReference>
<evidence type="ECO:0000256" key="6">
    <source>
        <dbReference type="ARBA" id="ARBA00023033"/>
    </source>
</evidence>
<keyword evidence="2 7" id="KW-0349">Heme</keyword>
<evidence type="ECO:0000256" key="4">
    <source>
        <dbReference type="ARBA" id="ARBA00023002"/>
    </source>
</evidence>
<dbReference type="FunFam" id="1.10.630.10:FF:000018">
    <property type="entry name" value="Cytochrome P450 monooxygenase"/>
    <property type="match status" value="1"/>
</dbReference>
<organism evidence="8 9">
    <name type="scientific">Marinococcus luteus</name>
    <dbReference type="NCBI Taxonomy" id="1122204"/>
    <lineage>
        <taxon>Bacteria</taxon>
        <taxon>Bacillati</taxon>
        <taxon>Bacillota</taxon>
        <taxon>Bacilli</taxon>
        <taxon>Bacillales</taxon>
        <taxon>Bacillaceae</taxon>
        <taxon>Marinococcus</taxon>
    </lineage>
</organism>
<dbReference type="RefSeq" id="WP_245723990.1">
    <property type="nucleotide sequence ID" value="NZ_FNNC01000001.1"/>
</dbReference>
<dbReference type="Pfam" id="PF00067">
    <property type="entry name" value="p450"/>
    <property type="match status" value="1"/>
</dbReference>
<dbReference type="GO" id="GO:0020037">
    <property type="term" value="F:heme binding"/>
    <property type="evidence" value="ECO:0007669"/>
    <property type="project" value="InterPro"/>
</dbReference>
<protein>
    <submittedName>
        <fullName evidence="8">Cytochrome P450</fullName>
    </submittedName>
</protein>
<gene>
    <name evidence="8" type="ORF">SAMN05421781_0409</name>
</gene>
<dbReference type="AlphaFoldDB" id="A0A1H2QQ32"/>
<dbReference type="GO" id="GO:0016705">
    <property type="term" value="F:oxidoreductase activity, acting on paired donors, with incorporation or reduction of molecular oxygen"/>
    <property type="evidence" value="ECO:0007669"/>
    <property type="project" value="InterPro"/>
</dbReference>
<dbReference type="InterPro" id="IPR017972">
    <property type="entry name" value="Cyt_P450_CS"/>
</dbReference>
<dbReference type="PANTHER" id="PTHR46696:SF1">
    <property type="entry name" value="CYTOCHROME P450 YJIB-RELATED"/>
    <property type="match status" value="1"/>
</dbReference>
<dbReference type="PROSITE" id="PS00086">
    <property type="entry name" value="CYTOCHROME_P450"/>
    <property type="match status" value="1"/>
</dbReference>
<dbReference type="EMBL" id="FNNC01000001">
    <property type="protein sequence ID" value="SDW08990.1"/>
    <property type="molecule type" value="Genomic_DNA"/>
</dbReference>
<dbReference type="PRINTS" id="PR00385">
    <property type="entry name" value="P450"/>
</dbReference>
<dbReference type="CDD" id="cd11029">
    <property type="entry name" value="CYP107-like"/>
    <property type="match status" value="1"/>
</dbReference>
<evidence type="ECO:0000256" key="1">
    <source>
        <dbReference type="ARBA" id="ARBA00010617"/>
    </source>
</evidence>
<keyword evidence="6 7" id="KW-0503">Monooxygenase</keyword>
<dbReference type="InterPro" id="IPR036396">
    <property type="entry name" value="Cyt_P450_sf"/>
</dbReference>
<dbReference type="GO" id="GO:0004497">
    <property type="term" value="F:monooxygenase activity"/>
    <property type="evidence" value="ECO:0007669"/>
    <property type="project" value="UniProtKB-KW"/>
</dbReference>
<proteinExistence type="inferred from homology"/>
<dbReference type="InterPro" id="IPR002397">
    <property type="entry name" value="Cyt_P450_B"/>
</dbReference>
<evidence type="ECO:0000256" key="3">
    <source>
        <dbReference type="ARBA" id="ARBA00022723"/>
    </source>
</evidence>
<evidence type="ECO:0000313" key="8">
    <source>
        <dbReference type="EMBL" id="SDW08990.1"/>
    </source>
</evidence>
<sequence length="418" mass="46561">MDQPNDSVQTRVLGILSGKSVEDPFSVFAEARAQGSVLSIPHPMGSEDHQAWLVTQMDEALQVLKDKKGFTVDPSSIEAEGVRENMSGSVDDEAPDTFFTGKSMLFVNGFDHRRLRSLVSKAFTPKYMESLRPRVQEIADELLDNVEPYGEMDLVKDYAYPLPINVICEMLGVPEADRGRLQTWSSAIAKGLGWGRQDPAVAVHLEEFGNYVKQLVENKRQNPENDLISKLVTIEEEEDRLSESELISMITLLIFAGHETTSNLIATGAFELFDHPEELQALKNDLSLVPAAVEELLRFNGTSTSVGPRYATQDTEIAGQFIAKGDMVLVIVKSANRDEEKFTQAEDLEIQRDIDRHLAFGQGLHMCLGAPLARVEGDVAFSTLFRRMPHLQLKYPQDKIAWSFTLSSQGLESLPVTF</sequence>
<comment type="similarity">
    <text evidence="1 7">Belongs to the cytochrome P450 family.</text>
</comment>
<dbReference type="SUPFAM" id="SSF48264">
    <property type="entry name" value="Cytochrome P450"/>
    <property type="match status" value="1"/>
</dbReference>
<keyword evidence="4 7" id="KW-0560">Oxidoreductase</keyword>
<dbReference type="GO" id="GO:0005506">
    <property type="term" value="F:iron ion binding"/>
    <property type="evidence" value="ECO:0007669"/>
    <property type="project" value="InterPro"/>
</dbReference>
<evidence type="ECO:0000256" key="2">
    <source>
        <dbReference type="ARBA" id="ARBA00022617"/>
    </source>
</evidence>
<dbReference type="Proteomes" id="UP000199488">
    <property type="component" value="Unassembled WGS sequence"/>
</dbReference>
<keyword evidence="3 7" id="KW-0479">Metal-binding</keyword>
<dbReference type="InterPro" id="IPR001128">
    <property type="entry name" value="Cyt_P450"/>
</dbReference>
<evidence type="ECO:0000313" key="9">
    <source>
        <dbReference type="Proteomes" id="UP000199488"/>
    </source>
</evidence>
<dbReference type="PRINTS" id="PR00359">
    <property type="entry name" value="BP450"/>
</dbReference>
<evidence type="ECO:0000256" key="5">
    <source>
        <dbReference type="ARBA" id="ARBA00023004"/>
    </source>
</evidence>
<keyword evidence="5 7" id="KW-0408">Iron</keyword>
<dbReference type="STRING" id="1122204.SAMN05421781_0409"/>
<dbReference type="Gene3D" id="1.10.630.10">
    <property type="entry name" value="Cytochrome P450"/>
    <property type="match status" value="1"/>
</dbReference>
<evidence type="ECO:0000256" key="7">
    <source>
        <dbReference type="RuleBase" id="RU000461"/>
    </source>
</evidence>
<reference evidence="8 9" key="1">
    <citation type="submission" date="2016-10" db="EMBL/GenBank/DDBJ databases">
        <authorList>
            <person name="de Groot N.N."/>
        </authorList>
    </citation>
    <scope>NUCLEOTIDE SEQUENCE [LARGE SCALE GENOMIC DNA]</scope>
    <source>
        <strain evidence="8 9">DSM 23126</strain>
    </source>
</reference>
<keyword evidence="9" id="KW-1185">Reference proteome</keyword>
<accession>A0A1H2QQ32</accession>
<name>A0A1H2QQ32_9BACI</name>